<gene>
    <name evidence="1" type="ORF">SAMN05444123_10229</name>
</gene>
<keyword evidence="2" id="KW-1185">Reference proteome</keyword>
<evidence type="ECO:0000313" key="2">
    <source>
        <dbReference type="Proteomes" id="UP000199615"/>
    </source>
</evidence>
<organism evidence="1 2">
    <name type="scientific">Rhodopseudomonas pseudopalustris</name>
    <dbReference type="NCBI Taxonomy" id="1513892"/>
    <lineage>
        <taxon>Bacteria</taxon>
        <taxon>Pseudomonadati</taxon>
        <taxon>Pseudomonadota</taxon>
        <taxon>Alphaproteobacteria</taxon>
        <taxon>Hyphomicrobiales</taxon>
        <taxon>Nitrobacteraceae</taxon>
        <taxon>Rhodopseudomonas</taxon>
    </lineage>
</organism>
<protein>
    <submittedName>
        <fullName evidence="1">Uncharacterized protein</fullName>
    </submittedName>
</protein>
<sequence>MFKYGLLFVAAGVLSYNDVSPVVSAVMLTLIALGAVDDLGKKLRGAEKAIGPVDRMTQELSDIKRELSDVQKELVQGSKAAARLEWLLSNRIEASEAQQLAEDVASALCRLDSLEAEIGLRRTHSMAS</sequence>
<dbReference type="EMBL" id="FODT01000002">
    <property type="protein sequence ID" value="SEO27143.1"/>
    <property type="molecule type" value="Genomic_DNA"/>
</dbReference>
<dbReference type="RefSeq" id="WP_139202594.1">
    <property type="nucleotide sequence ID" value="NZ_FODT01000002.1"/>
</dbReference>
<name>A0A1H8NCJ5_9BRAD</name>
<accession>A0A1H8NCJ5</accession>
<dbReference type="AlphaFoldDB" id="A0A1H8NCJ5"/>
<dbReference type="Proteomes" id="UP000199615">
    <property type="component" value="Unassembled WGS sequence"/>
</dbReference>
<reference evidence="2" key="1">
    <citation type="submission" date="2016-10" db="EMBL/GenBank/DDBJ databases">
        <authorList>
            <person name="Varghese N."/>
            <person name="Submissions S."/>
        </authorList>
    </citation>
    <scope>NUCLEOTIDE SEQUENCE [LARGE SCALE GENOMIC DNA]</scope>
    <source>
        <strain evidence="2">DSM 123</strain>
    </source>
</reference>
<proteinExistence type="predicted"/>
<evidence type="ECO:0000313" key="1">
    <source>
        <dbReference type="EMBL" id="SEO27143.1"/>
    </source>
</evidence>